<dbReference type="WBParaSite" id="JU765_v2.g7769.t1">
    <property type="protein sequence ID" value="JU765_v2.g7769.t1"/>
    <property type="gene ID" value="JU765_v2.g7769"/>
</dbReference>
<organism evidence="1 2">
    <name type="scientific">Panagrolaimus sp. JU765</name>
    <dbReference type="NCBI Taxonomy" id="591449"/>
    <lineage>
        <taxon>Eukaryota</taxon>
        <taxon>Metazoa</taxon>
        <taxon>Ecdysozoa</taxon>
        <taxon>Nematoda</taxon>
        <taxon>Chromadorea</taxon>
        <taxon>Rhabditida</taxon>
        <taxon>Tylenchina</taxon>
        <taxon>Panagrolaimomorpha</taxon>
        <taxon>Panagrolaimoidea</taxon>
        <taxon>Panagrolaimidae</taxon>
        <taxon>Panagrolaimus</taxon>
    </lineage>
</organism>
<proteinExistence type="predicted"/>
<sequence>MLTGSPTGAKAFSPSSLADREAHVGRTPDFEVLVTPKWLVFSGDEGYRRPQIGKVTLTNRDNETIIYRLRARDRLLIYFSTGYGILKPGQSKELTVIVTSSDQWHRDPNEYAGRRIRVVVENLFLPPEIDLPENPTKLVTICRKIFHSTATLAPMTRLYTKFSLLLPKIPDDWTIVEANLNKAVVGQHSST</sequence>
<protein>
    <submittedName>
        <fullName evidence="2">Major sperm protein</fullName>
    </submittedName>
</protein>
<reference evidence="2" key="1">
    <citation type="submission" date="2022-11" db="UniProtKB">
        <authorList>
            <consortium name="WormBaseParasite"/>
        </authorList>
    </citation>
    <scope>IDENTIFICATION</scope>
</reference>
<accession>A0AC34RKM4</accession>
<dbReference type="Proteomes" id="UP000887576">
    <property type="component" value="Unplaced"/>
</dbReference>
<evidence type="ECO:0000313" key="1">
    <source>
        <dbReference type="Proteomes" id="UP000887576"/>
    </source>
</evidence>
<evidence type="ECO:0000313" key="2">
    <source>
        <dbReference type="WBParaSite" id="JU765_v2.g7769.t1"/>
    </source>
</evidence>
<name>A0AC34RKM4_9BILA</name>